<dbReference type="SUPFAM" id="SSF56112">
    <property type="entry name" value="Protein kinase-like (PK-like)"/>
    <property type="match status" value="1"/>
</dbReference>
<keyword evidence="11" id="KW-1185">Reference proteome</keyword>
<dbReference type="Gene3D" id="1.10.510.10">
    <property type="entry name" value="Transferase(Phosphotransferase) domain 1"/>
    <property type="match status" value="1"/>
</dbReference>
<evidence type="ECO:0000256" key="6">
    <source>
        <dbReference type="ARBA" id="ARBA00022840"/>
    </source>
</evidence>
<keyword evidence="3" id="KW-0808">Transferase</keyword>
<evidence type="ECO:0000256" key="2">
    <source>
        <dbReference type="ARBA" id="ARBA00022527"/>
    </source>
</evidence>
<dbReference type="PROSITE" id="PS00108">
    <property type="entry name" value="PROTEIN_KINASE_ST"/>
    <property type="match status" value="1"/>
</dbReference>
<evidence type="ECO:0000256" key="3">
    <source>
        <dbReference type="ARBA" id="ARBA00022679"/>
    </source>
</evidence>
<evidence type="ECO:0000256" key="7">
    <source>
        <dbReference type="PROSITE-ProRule" id="PRU10141"/>
    </source>
</evidence>
<proteinExistence type="inferred from homology"/>
<feature type="region of interest" description="Disordered" evidence="8">
    <location>
        <begin position="980"/>
        <end position="1017"/>
    </location>
</feature>
<evidence type="ECO:0000259" key="9">
    <source>
        <dbReference type="PROSITE" id="PS50011"/>
    </source>
</evidence>
<feature type="domain" description="Protein kinase" evidence="9">
    <location>
        <begin position="1080"/>
        <end position="1360"/>
    </location>
</feature>
<keyword evidence="6 7" id="KW-0067">ATP-binding</keyword>
<dbReference type="InterPro" id="IPR008271">
    <property type="entry name" value="Ser/Thr_kinase_AS"/>
</dbReference>
<dbReference type="PANTHER" id="PTHR48016:SF32">
    <property type="entry name" value="MITOGEN-ACTIVATED PROTEIN KINASE KINASE KINASE 4"/>
    <property type="match status" value="1"/>
</dbReference>
<evidence type="ECO:0000256" key="1">
    <source>
        <dbReference type="ARBA" id="ARBA00006529"/>
    </source>
</evidence>
<dbReference type="PROSITE" id="PS50011">
    <property type="entry name" value="PROTEIN_KINASE_DOM"/>
    <property type="match status" value="1"/>
</dbReference>
<evidence type="ECO:0000313" key="11">
    <source>
        <dbReference type="Proteomes" id="UP000044841"/>
    </source>
</evidence>
<dbReference type="GO" id="GO:0038066">
    <property type="term" value="P:p38MAPK cascade"/>
    <property type="evidence" value="ECO:0007669"/>
    <property type="project" value="TreeGrafter"/>
</dbReference>
<evidence type="ECO:0000313" key="10">
    <source>
        <dbReference type="EMBL" id="CUA72471.1"/>
    </source>
</evidence>
<organism evidence="10 11">
    <name type="scientific">Rhizoctonia solani</name>
    <dbReference type="NCBI Taxonomy" id="456999"/>
    <lineage>
        <taxon>Eukaryota</taxon>
        <taxon>Fungi</taxon>
        <taxon>Dikarya</taxon>
        <taxon>Basidiomycota</taxon>
        <taxon>Agaricomycotina</taxon>
        <taxon>Agaricomycetes</taxon>
        <taxon>Cantharellales</taxon>
        <taxon>Ceratobasidiaceae</taxon>
        <taxon>Rhizoctonia</taxon>
    </lineage>
</organism>
<feature type="region of interest" description="Disordered" evidence="8">
    <location>
        <begin position="1239"/>
        <end position="1259"/>
    </location>
</feature>
<comment type="similarity">
    <text evidence="1">Belongs to the protein kinase superfamily. STE Ser/Thr protein kinase family. MAP kinase kinase kinase subfamily.</text>
</comment>
<name>A0A0K6G1T8_9AGAM</name>
<protein>
    <recommendedName>
        <fullName evidence="9">Protein kinase domain-containing protein</fullName>
    </recommendedName>
</protein>
<dbReference type="InterPro" id="IPR000719">
    <property type="entry name" value="Prot_kinase_dom"/>
</dbReference>
<dbReference type="EMBL" id="CYGV01001289">
    <property type="protein sequence ID" value="CUA72471.1"/>
    <property type="molecule type" value="Genomic_DNA"/>
</dbReference>
<evidence type="ECO:0000256" key="4">
    <source>
        <dbReference type="ARBA" id="ARBA00022741"/>
    </source>
</evidence>
<dbReference type="InterPro" id="IPR050538">
    <property type="entry name" value="MAP_kinase_kinase_kinase"/>
</dbReference>
<feature type="region of interest" description="Disordered" evidence="8">
    <location>
        <begin position="1"/>
        <end position="105"/>
    </location>
</feature>
<keyword evidence="4 7" id="KW-0547">Nucleotide-binding</keyword>
<dbReference type="Proteomes" id="UP000044841">
    <property type="component" value="Unassembled WGS sequence"/>
</dbReference>
<dbReference type="InterPro" id="IPR017441">
    <property type="entry name" value="Protein_kinase_ATP_BS"/>
</dbReference>
<dbReference type="Pfam" id="PF00069">
    <property type="entry name" value="Pkinase"/>
    <property type="match status" value="1"/>
</dbReference>
<accession>A0A0K6G1T8</accession>
<keyword evidence="5" id="KW-0418">Kinase</keyword>
<evidence type="ECO:0000256" key="5">
    <source>
        <dbReference type="ARBA" id="ARBA00022777"/>
    </source>
</evidence>
<dbReference type="GO" id="GO:0005524">
    <property type="term" value="F:ATP binding"/>
    <property type="evidence" value="ECO:0007669"/>
    <property type="project" value="UniProtKB-UniRule"/>
</dbReference>
<dbReference type="InterPro" id="IPR011009">
    <property type="entry name" value="Kinase-like_dom_sf"/>
</dbReference>
<dbReference type="CDD" id="cd06626">
    <property type="entry name" value="STKc_MEKK4"/>
    <property type="match status" value="1"/>
</dbReference>
<feature type="region of interest" description="Disordered" evidence="8">
    <location>
        <begin position="1409"/>
        <end position="1451"/>
    </location>
</feature>
<dbReference type="PANTHER" id="PTHR48016">
    <property type="entry name" value="MAP KINASE KINASE KINASE SSK2-RELATED-RELATED"/>
    <property type="match status" value="1"/>
</dbReference>
<sequence>MPTRTGTTRRHMPTLQHIPDELEDADDEHDPSQTWEREAPYPPPNLRHNSYTGSMPSSSSPSNRFKLRSPNSYTTSNAYGSPSSVMTSGSALRAPRSAQTSGSAYTQFTRKYREKVADDDLYDPNQLFQRGLGQLIDQGDSDDDDLATNANSVFSTVDVEPLVDSDGQEPTAADRERLEWQTMLMSVLDSEVLRSETTRIGRALEPNVGERSIRNINIWLGVRAKLRGLTEAQESERLNDKRLRLVDPVLEEVLAFKLGEDGSPVSSTEAIRIISPLLKRLEKAQSLYPSLAAMQAAKPICAESEFKARAETLIQWSNMFNMLSNAIAMLRRWTGSDTLDVTVPTTAGSVPLRPQHDGRSSAVEKPEATSFVERILKEDTLQISFEKGALQTLSSCIQRAKEMHVTNGKYIHELGLPKLQNELETIISFPTRLVKETIKVRLELSQTVVDPNLLQLEQMMDNYMVSIGLACMLKREYEALAAPDPEQRWDISSGIDEEYDKVILDALRNFFRLMNKKLKSGVKGLNFKETEFLEGHWEMFDEVASSIDSGSLVVAERLCSSTNRFMNRVVAHLDEQLRFPMQDRANSKLREAIAPGKERDQPMTQRQIENWYTKVLDGVRLRYRKLQRFARGLSQRLSNSAEYSLEGTNLEFLINTLVDANYFLVYYESLQADGCYIVAHPFLRDHPEELKHILSRAYHVQVLNPDDPTVAAAAAARASGRKGDLSDTGEEEIDSALAPYVLVLSPSEPFVWHGVVVVLNDLPPLELELPTKRIRLISDGLPGNLARSKANFSALFQVSGDESSDDDEVFDYTPQCIIEQMSHLPGVQREIRRITKGANKLAESIVSSVKIVMDAVGRSEGCQELLENWFKLASEQGQHSLKYMDREEALVFNRTLAGLAIDWVSFICDFCDPTDRKTFRWAVYALEFAMSRTRGRNILRIPPESFRLLQRKVSGLMTLLVSHFDLLGARASIEREREEQIRKKERIQQGSQFDYDTESSDGSDTQQNAAFRQHEETNNRRVRAHVFREEVRVELDAIEQRRQEIEAEQHMVGRVLNIERPEDRSLANLAASSSNVSMRWQQGRFVGSGAFGSVYCAVNLDSGTLMAVKEVRFKDPSSISQLYKQVRDELSVMEMLHHPNIVEYYGIEVHRDKVYIFEEYCSGGSLADSLSNGRIEDETVTQVYTLQLLEGLEYLHKQGVVHRDIKPDNLLLDHTGMIKFADFGAAKVLAKNQRSIQLNTRSRNPSWRSTTRQGKQNSLTGTPMYMAPEIINNESVGRHGAMDVWSIGCVILECCTGRKPWSNLDNEWAIMFHIGQAKSAPPLPTPDQLSHLGINFIEQCLVINARIRPTATELLSHPWLVSFREYMSEYEAAALPTPSLTATTMPSLPYDMTQMARQAMILEEQEIKEMAGDSPEPSPDGITIGDDSDEMGQLRSFRDIDGKTAPNGTNV</sequence>
<dbReference type="GO" id="GO:0004674">
    <property type="term" value="F:protein serine/threonine kinase activity"/>
    <property type="evidence" value="ECO:0007669"/>
    <property type="project" value="UniProtKB-KW"/>
</dbReference>
<dbReference type="PROSITE" id="PS00107">
    <property type="entry name" value="PROTEIN_KINASE_ATP"/>
    <property type="match status" value="1"/>
</dbReference>
<feature type="binding site" evidence="7">
    <location>
        <position position="1109"/>
    </location>
    <ligand>
        <name>ATP</name>
        <dbReference type="ChEBI" id="CHEBI:30616"/>
    </ligand>
</feature>
<dbReference type="SMART" id="SM00220">
    <property type="entry name" value="S_TKc"/>
    <property type="match status" value="1"/>
</dbReference>
<reference evidence="10 11" key="1">
    <citation type="submission" date="2015-07" db="EMBL/GenBank/DDBJ databases">
        <authorList>
            <person name="Noorani M."/>
        </authorList>
    </citation>
    <scope>NUCLEOTIDE SEQUENCE [LARGE SCALE GENOMIC DNA]</scope>
    <source>
        <strain evidence="10">BBA 69670</strain>
    </source>
</reference>
<feature type="compositionally biased region" description="Polar residues" evidence="8">
    <location>
        <begin position="69"/>
        <end position="90"/>
    </location>
</feature>
<keyword evidence="2" id="KW-0723">Serine/threonine-protein kinase</keyword>
<gene>
    <name evidence="10" type="primary">SSK2</name>
    <name evidence="10" type="ORF">RSOLAG22IIIB_01141</name>
</gene>
<evidence type="ECO:0000256" key="8">
    <source>
        <dbReference type="SAM" id="MobiDB-lite"/>
    </source>
</evidence>